<dbReference type="EMBL" id="BK015407">
    <property type="protein sequence ID" value="DAE05335.1"/>
    <property type="molecule type" value="Genomic_DNA"/>
</dbReference>
<protein>
    <submittedName>
        <fullName evidence="1">Uncharacterized protein</fullName>
    </submittedName>
</protein>
<accession>A0A8S5PDS4</accession>
<sequence>MSNTEVEFKVLVPVYSKEYQEQKRFTIGEFPEVFRHVRRVTMTDNYVTIVYGRTTQTLEKAVIRKEHILSYHYYLNDKEFEAALKGKEEN</sequence>
<evidence type="ECO:0000313" key="1">
    <source>
        <dbReference type="EMBL" id="DAE05335.1"/>
    </source>
</evidence>
<reference evidence="1" key="1">
    <citation type="journal article" date="2021" name="Proc. Natl. Acad. Sci. U.S.A.">
        <title>A Catalog of Tens of Thousands of Viruses from Human Metagenomes Reveals Hidden Associations with Chronic Diseases.</title>
        <authorList>
            <person name="Tisza M.J."/>
            <person name="Buck C.B."/>
        </authorList>
    </citation>
    <scope>NUCLEOTIDE SEQUENCE</scope>
    <source>
        <strain evidence="1">CtWKa2</strain>
    </source>
</reference>
<name>A0A8S5PDS4_9CAUD</name>
<proteinExistence type="predicted"/>
<organism evidence="1">
    <name type="scientific">Siphoviridae sp. ctWKa2</name>
    <dbReference type="NCBI Taxonomy" id="2825537"/>
    <lineage>
        <taxon>Viruses</taxon>
        <taxon>Duplodnaviria</taxon>
        <taxon>Heunggongvirae</taxon>
        <taxon>Uroviricota</taxon>
        <taxon>Caudoviricetes</taxon>
    </lineage>
</organism>